<protein>
    <recommendedName>
        <fullName evidence="4">RING-type E3 ubiquitin transferase</fullName>
        <ecNumber evidence="4">2.3.2.27</ecNumber>
    </recommendedName>
</protein>
<evidence type="ECO:0000256" key="3">
    <source>
        <dbReference type="ARBA" id="ARBA00004906"/>
    </source>
</evidence>
<evidence type="ECO:0000256" key="5">
    <source>
        <dbReference type="ARBA" id="ARBA00022679"/>
    </source>
</evidence>
<dbReference type="EMBL" id="JBEDUW010000001">
    <property type="protein sequence ID" value="KAK9948889.1"/>
    <property type="molecule type" value="Genomic_DNA"/>
</dbReference>
<keyword evidence="8 14" id="KW-0863">Zinc-finger</keyword>
<evidence type="ECO:0000259" key="17">
    <source>
        <dbReference type="PROSITE" id="PS50089"/>
    </source>
</evidence>
<evidence type="ECO:0000256" key="4">
    <source>
        <dbReference type="ARBA" id="ARBA00012483"/>
    </source>
</evidence>
<feature type="domain" description="RING-type" evidence="17">
    <location>
        <begin position="88"/>
        <end position="131"/>
    </location>
</feature>
<keyword evidence="12 16" id="KW-0472">Membrane</keyword>
<keyword evidence="5" id="KW-0808">Transferase</keyword>
<dbReference type="InterPro" id="IPR013083">
    <property type="entry name" value="Znf_RING/FYVE/PHD"/>
</dbReference>
<evidence type="ECO:0000256" key="12">
    <source>
        <dbReference type="ARBA" id="ARBA00023136"/>
    </source>
</evidence>
<comment type="pathway">
    <text evidence="3">Protein modification; protein ubiquitination.</text>
</comment>
<evidence type="ECO:0000313" key="18">
    <source>
        <dbReference type="EMBL" id="KAK9948889.1"/>
    </source>
</evidence>
<dbReference type="InterPro" id="IPR001841">
    <property type="entry name" value="Znf_RING"/>
</dbReference>
<dbReference type="Gene3D" id="3.30.40.10">
    <property type="entry name" value="Zinc/RING finger domain, C3HC4 (zinc finger)"/>
    <property type="match status" value="1"/>
</dbReference>
<name>A0AAW1YJR7_RUBAR</name>
<evidence type="ECO:0000256" key="11">
    <source>
        <dbReference type="ARBA" id="ARBA00022989"/>
    </source>
</evidence>
<keyword evidence="11 16" id="KW-1133">Transmembrane helix</keyword>
<evidence type="ECO:0000256" key="6">
    <source>
        <dbReference type="ARBA" id="ARBA00022692"/>
    </source>
</evidence>
<keyword evidence="19" id="KW-1185">Reference proteome</keyword>
<dbReference type="PANTHER" id="PTHR45768:SF16">
    <property type="entry name" value="E3 UBIQUITIN-PROTEIN LIGASE ATL4"/>
    <property type="match status" value="1"/>
</dbReference>
<evidence type="ECO:0000256" key="16">
    <source>
        <dbReference type="SAM" id="Phobius"/>
    </source>
</evidence>
<dbReference type="SUPFAM" id="SSF57850">
    <property type="entry name" value="RING/U-box"/>
    <property type="match status" value="1"/>
</dbReference>
<organism evidence="18 19">
    <name type="scientific">Rubus argutus</name>
    <name type="common">Southern blackberry</name>
    <dbReference type="NCBI Taxonomy" id="59490"/>
    <lineage>
        <taxon>Eukaryota</taxon>
        <taxon>Viridiplantae</taxon>
        <taxon>Streptophyta</taxon>
        <taxon>Embryophyta</taxon>
        <taxon>Tracheophyta</taxon>
        <taxon>Spermatophyta</taxon>
        <taxon>Magnoliopsida</taxon>
        <taxon>eudicotyledons</taxon>
        <taxon>Gunneridae</taxon>
        <taxon>Pentapetalae</taxon>
        <taxon>rosids</taxon>
        <taxon>fabids</taxon>
        <taxon>Rosales</taxon>
        <taxon>Rosaceae</taxon>
        <taxon>Rosoideae</taxon>
        <taxon>Rosoideae incertae sedis</taxon>
        <taxon>Rubus</taxon>
    </lineage>
</organism>
<evidence type="ECO:0000313" key="19">
    <source>
        <dbReference type="Proteomes" id="UP001457282"/>
    </source>
</evidence>
<dbReference type="Proteomes" id="UP001457282">
    <property type="component" value="Unassembled WGS sequence"/>
</dbReference>
<evidence type="ECO:0000256" key="7">
    <source>
        <dbReference type="ARBA" id="ARBA00022723"/>
    </source>
</evidence>
<comment type="catalytic activity">
    <reaction evidence="1">
        <text>S-ubiquitinyl-[E2 ubiquitin-conjugating enzyme]-L-cysteine + [acceptor protein]-L-lysine = [E2 ubiquitin-conjugating enzyme]-L-cysteine + N(6)-ubiquitinyl-[acceptor protein]-L-lysine.</text>
        <dbReference type="EC" id="2.3.2.27"/>
    </reaction>
</comment>
<evidence type="ECO:0000256" key="1">
    <source>
        <dbReference type="ARBA" id="ARBA00000900"/>
    </source>
</evidence>
<evidence type="ECO:0000256" key="13">
    <source>
        <dbReference type="ARBA" id="ARBA00024209"/>
    </source>
</evidence>
<comment type="similarity">
    <text evidence="13">Belongs to the RING-type zinc finger family. ATL subfamily.</text>
</comment>
<accession>A0AAW1YJR7</accession>
<feature type="region of interest" description="Disordered" evidence="15">
    <location>
        <begin position="40"/>
        <end position="61"/>
    </location>
</feature>
<evidence type="ECO:0000256" key="8">
    <source>
        <dbReference type="ARBA" id="ARBA00022771"/>
    </source>
</evidence>
<reference evidence="18 19" key="1">
    <citation type="journal article" date="2023" name="G3 (Bethesda)">
        <title>A chromosome-length genome assembly and annotation of blackberry (Rubus argutus, cv. 'Hillquist').</title>
        <authorList>
            <person name="Bruna T."/>
            <person name="Aryal R."/>
            <person name="Dudchenko O."/>
            <person name="Sargent D.J."/>
            <person name="Mead D."/>
            <person name="Buti M."/>
            <person name="Cavallini A."/>
            <person name="Hytonen T."/>
            <person name="Andres J."/>
            <person name="Pham M."/>
            <person name="Weisz D."/>
            <person name="Mascagni F."/>
            <person name="Usai G."/>
            <person name="Natali L."/>
            <person name="Bassil N."/>
            <person name="Fernandez G.E."/>
            <person name="Lomsadze A."/>
            <person name="Armour M."/>
            <person name="Olukolu B."/>
            <person name="Poorten T."/>
            <person name="Britton C."/>
            <person name="Davik J."/>
            <person name="Ashrafi H."/>
            <person name="Aiden E.L."/>
            <person name="Borodovsky M."/>
            <person name="Worthington M."/>
        </authorList>
    </citation>
    <scope>NUCLEOTIDE SEQUENCE [LARGE SCALE GENOMIC DNA]</scope>
    <source>
        <strain evidence="18">PI 553951</strain>
    </source>
</reference>
<keyword evidence="7" id="KW-0479">Metal-binding</keyword>
<dbReference type="GO" id="GO:0061630">
    <property type="term" value="F:ubiquitin protein ligase activity"/>
    <property type="evidence" value="ECO:0007669"/>
    <property type="project" value="UniProtKB-EC"/>
</dbReference>
<gene>
    <name evidence="18" type="ORF">M0R45_004443</name>
</gene>
<proteinExistence type="inferred from homology"/>
<dbReference type="PANTHER" id="PTHR45768">
    <property type="entry name" value="E3 UBIQUITIN-PROTEIN LIGASE RNF13-LIKE"/>
    <property type="match status" value="1"/>
</dbReference>
<dbReference type="GO" id="GO:0016020">
    <property type="term" value="C:membrane"/>
    <property type="evidence" value="ECO:0007669"/>
    <property type="project" value="UniProtKB-SubCell"/>
</dbReference>
<comment type="subcellular location">
    <subcellularLocation>
        <location evidence="2">Membrane</location>
        <topology evidence="2">Single-pass membrane protein</topology>
    </subcellularLocation>
</comment>
<dbReference type="PROSITE" id="PS50089">
    <property type="entry name" value="ZF_RING_2"/>
    <property type="match status" value="1"/>
</dbReference>
<keyword evidence="9" id="KW-0833">Ubl conjugation pathway</keyword>
<evidence type="ECO:0000256" key="10">
    <source>
        <dbReference type="ARBA" id="ARBA00022833"/>
    </source>
</evidence>
<keyword evidence="6 16" id="KW-0812">Transmembrane</keyword>
<dbReference type="Pfam" id="PF13639">
    <property type="entry name" value="zf-RING_2"/>
    <property type="match status" value="1"/>
</dbReference>
<feature type="transmembrane region" description="Helical" evidence="16">
    <location>
        <begin position="6"/>
        <end position="26"/>
    </location>
</feature>
<sequence length="257" mass="28475">MSSSGTVLLILFTIAFAASLLLYYLLRHLRNRSQPLRHTAAAPLQHSHSRRRRVSPAPAPASSADLILPRFKFSDVTRTGSVTVAGDCAICLAEFQPDHQLRLLPQCLHAFHVECIDTWLAGESQICPVCRSGIPRSDSDLLLRASACGSFRLAIGNVSRGRRPDAAANSSARSHSIHGGEFEYVVDEEWELQLRDAVLPVHEEEEEEIVAVVIDHQPPSPPPLESSFEYQVFTGSSRRWTELADGLEMISRWLSLS</sequence>
<dbReference type="AlphaFoldDB" id="A0AAW1YJR7"/>
<keyword evidence="10" id="KW-0862">Zinc</keyword>
<comment type="caution">
    <text evidence="18">The sequence shown here is derived from an EMBL/GenBank/DDBJ whole genome shotgun (WGS) entry which is preliminary data.</text>
</comment>
<dbReference type="GO" id="GO:0008270">
    <property type="term" value="F:zinc ion binding"/>
    <property type="evidence" value="ECO:0007669"/>
    <property type="project" value="UniProtKB-KW"/>
</dbReference>
<evidence type="ECO:0000256" key="14">
    <source>
        <dbReference type="PROSITE-ProRule" id="PRU00175"/>
    </source>
</evidence>
<evidence type="ECO:0000256" key="9">
    <source>
        <dbReference type="ARBA" id="ARBA00022786"/>
    </source>
</evidence>
<dbReference type="GO" id="GO:0016567">
    <property type="term" value="P:protein ubiquitination"/>
    <property type="evidence" value="ECO:0007669"/>
    <property type="project" value="TreeGrafter"/>
</dbReference>
<dbReference type="SMART" id="SM00184">
    <property type="entry name" value="RING"/>
    <property type="match status" value="1"/>
</dbReference>
<evidence type="ECO:0000256" key="2">
    <source>
        <dbReference type="ARBA" id="ARBA00004167"/>
    </source>
</evidence>
<evidence type="ECO:0000256" key="15">
    <source>
        <dbReference type="SAM" id="MobiDB-lite"/>
    </source>
</evidence>
<dbReference type="EC" id="2.3.2.27" evidence="4"/>